<dbReference type="GO" id="GO:0030497">
    <property type="term" value="P:fatty acid elongation"/>
    <property type="evidence" value="ECO:0007669"/>
    <property type="project" value="TreeGrafter"/>
</dbReference>
<dbReference type="Gene3D" id="3.40.50.720">
    <property type="entry name" value="NAD(P)-binding Rossmann-like Domain"/>
    <property type="match status" value="1"/>
</dbReference>
<proteinExistence type="inferred from homology"/>
<dbReference type="InterPro" id="IPR020904">
    <property type="entry name" value="Sc_DH/Rdtase_CS"/>
</dbReference>
<dbReference type="PROSITE" id="PS00061">
    <property type="entry name" value="ADH_SHORT"/>
    <property type="match status" value="1"/>
</dbReference>
<evidence type="ECO:0000256" key="1">
    <source>
        <dbReference type="ARBA" id="ARBA00006484"/>
    </source>
</evidence>
<accession>A0A381SFX5</accession>
<keyword evidence="2" id="KW-0560">Oxidoreductase</keyword>
<gene>
    <name evidence="4" type="ORF">METZ01_LOCUS55065</name>
</gene>
<dbReference type="PRINTS" id="PR00081">
    <property type="entry name" value="GDHRDH"/>
</dbReference>
<dbReference type="PANTHER" id="PTHR42760">
    <property type="entry name" value="SHORT-CHAIN DEHYDROGENASES/REDUCTASES FAMILY MEMBER"/>
    <property type="match status" value="1"/>
</dbReference>
<dbReference type="NCBIfam" id="NF006072">
    <property type="entry name" value="PRK08217.1"/>
    <property type="match status" value="1"/>
</dbReference>
<dbReference type="PRINTS" id="PR00080">
    <property type="entry name" value="SDRFAMILY"/>
</dbReference>
<sequence length="252" mass="27215">MELKDKVVIVTGAAQGLGRQFALACAENGMKVALSDMNTEVLEKTRKECEDKGVEARGYELNVTQEADVEAVYSQVVSDFGTLDATINNAGILRDGLLVKVKDGNVQKFSMSKWQAVIDTNLTGVFLCAREAAANFLELKKPGVIINIASVARSGNFGQSNYSAAKAGVSAMTVLWAQELAQHGIRVAAIAPGFTATEMVVSLRDDIKENFVKSIPLRRFAEPSEMSDGALFILKNDYYSGRVLEIDGGVRI</sequence>
<protein>
    <recommendedName>
        <fullName evidence="3">Ketoreductase domain-containing protein</fullName>
    </recommendedName>
</protein>
<dbReference type="Pfam" id="PF00106">
    <property type="entry name" value="adh_short"/>
    <property type="match status" value="1"/>
</dbReference>
<name>A0A381SFX5_9ZZZZ</name>
<dbReference type="InterPro" id="IPR036291">
    <property type="entry name" value="NAD(P)-bd_dom_sf"/>
</dbReference>
<dbReference type="SMART" id="SM00822">
    <property type="entry name" value="PKS_KR"/>
    <property type="match status" value="1"/>
</dbReference>
<reference evidence="4" key="1">
    <citation type="submission" date="2018-05" db="EMBL/GenBank/DDBJ databases">
        <authorList>
            <person name="Lanie J.A."/>
            <person name="Ng W.-L."/>
            <person name="Kazmierczak K.M."/>
            <person name="Andrzejewski T.M."/>
            <person name="Davidsen T.M."/>
            <person name="Wayne K.J."/>
            <person name="Tettelin H."/>
            <person name="Glass J.I."/>
            <person name="Rusch D."/>
            <person name="Podicherti R."/>
            <person name="Tsui H.-C.T."/>
            <person name="Winkler M.E."/>
        </authorList>
    </citation>
    <scope>NUCLEOTIDE SEQUENCE</scope>
</reference>
<dbReference type="FunFam" id="3.40.50.720:FF:000173">
    <property type="entry name" value="3-oxoacyl-[acyl-carrier protein] reductase"/>
    <property type="match status" value="1"/>
</dbReference>
<dbReference type="InterPro" id="IPR057326">
    <property type="entry name" value="KR_dom"/>
</dbReference>
<organism evidence="4">
    <name type="scientific">marine metagenome</name>
    <dbReference type="NCBI Taxonomy" id="408172"/>
    <lineage>
        <taxon>unclassified sequences</taxon>
        <taxon>metagenomes</taxon>
        <taxon>ecological metagenomes</taxon>
    </lineage>
</organism>
<dbReference type="SUPFAM" id="SSF51735">
    <property type="entry name" value="NAD(P)-binding Rossmann-fold domains"/>
    <property type="match status" value="1"/>
</dbReference>
<dbReference type="AlphaFoldDB" id="A0A381SFX5"/>
<evidence type="ECO:0000256" key="2">
    <source>
        <dbReference type="ARBA" id="ARBA00023002"/>
    </source>
</evidence>
<feature type="domain" description="Ketoreductase" evidence="3">
    <location>
        <begin position="6"/>
        <end position="193"/>
    </location>
</feature>
<dbReference type="EMBL" id="UINC01002982">
    <property type="protein sequence ID" value="SVA02211.1"/>
    <property type="molecule type" value="Genomic_DNA"/>
</dbReference>
<comment type="similarity">
    <text evidence="1">Belongs to the short-chain dehydrogenases/reductases (SDR) family.</text>
</comment>
<evidence type="ECO:0000259" key="3">
    <source>
        <dbReference type="SMART" id="SM00822"/>
    </source>
</evidence>
<dbReference type="GO" id="GO:0016616">
    <property type="term" value="F:oxidoreductase activity, acting on the CH-OH group of donors, NAD or NADP as acceptor"/>
    <property type="evidence" value="ECO:0007669"/>
    <property type="project" value="UniProtKB-ARBA"/>
</dbReference>
<dbReference type="PANTHER" id="PTHR42760:SF135">
    <property type="entry name" value="BLL7886 PROTEIN"/>
    <property type="match status" value="1"/>
</dbReference>
<evidence type="ECO:0000313" key="4">
    <source>
        <dbReference type="EMBL" id="SVA02211.1"/>
    </source>
</evidence>
<dbReference type="InterPro" id="IPR002347">
    <property type="entry name" value="SDR_fam"/>
</dbReference>